<protein>
    <recommendedName>
        <fullName evidence="4">Tetratricopeptide repeat protein</fullName>
    </recommendedName>
</protein>
<organism evidence="2 3">
    <name type="scientific">Stratiformator vulcanicus</name>
    <dbReference type="NCBI Taxonomy" id="2527980"/>
    <lineage>
        <taxon>Bacteria</taxon>
        <taxon>Pseudomonadati</taxon>
        <taxon>Planctomycetota</taxon>
        <taxon>Planctomycetia</taxon>
        <taxon>Planctomycetales</taxon>
        <taxon>Planctomycetaceae</taxon>
        <taxon>Stratiformator</taxon>
    </lineage>
</organism>
<proteinExistence type="predicted"/>
<reference evidence="2 3" key="1">
    <citation type="submission" date="2019-02" db="EMBL/GenBank/DDBJ databases">
        <title>Deep-cultivation of Planctomycetes and their phenomic and genomic characterization uncovers novel biology.</title>
        <authorList>
            <person name="Wiegand S."/>
            <person name="Jogler M."/>
            <person name="Boedeker C."/>
            <person name="Pinto D."/>
            <person name="Vollmers J."/>
            <person name="Rivas-Marin E."/>
            <person name="Kohn T."/>
            <person name="Peeters S.H."/>
            <person name="Heuer A."/>
            <person name="Rast P."/>
            <person name="Oberbeckmann S."/>
            <person name="Bunk B."/>
            <person name="Jeske O."/>
            <person name="Meyerdierks A."/>
            <person name="Storesund J.E."/>
            <person name="Kallscheuer N."/>
            <person name="Luecker S."/>
            <person name="Lage O.M."/>
            <person name="Pohl T."/>
            <person name="Merkel B.J."/>
            <person name="Hornburger P."/>
            <person name="Mueller R.-W."/>
            <person name="Bruemmer F."/>
            <person name="Labrenz M."/>
            <person name="Spormann A.M."/>
            <person name="Op den Camp H."/>
            <person name="Overmann J."/>
            <person name="Amann R."/>
            <person name="Jetten M.S.M."/>
            <person name="Mascher T."/>
            <person name="Medema M.H."/>
            <person name="Devos D.P."/>
            <person name="Kaster A.-K."/>
            <person name="Ovreas L."/>
            <person name="Rohde M."/>
            <person name="Galperin M.Y."/>
            <person name="Jogler C."/>
        </authorList>
    </citation>
    <scope>NUCLEOTIDE SEQUENCE [LARGE SCALE GENOMIC DNA]</scope>
    <source>
        <strain evidence="2 3">Pan189</strain>
    </source>
</reference>
<evidence type="ECO:0000313" key="2">
    <source>
        <dbReference type="EMBL" id="QDT38172.1"/>
    </source>
</evidence>
<dbReference type="SUPFAM" id="SSF48452">
    <property type="entry name" value="TPR-like"/>
    <property type="match status" value="1"/>
</dbReference>
<dbReference type="Gene3D" id="1.25.40.10">
    <property type="entry name" value="Tetratricopeptide repeat domain"/>
    <property type="match status" value="1"/>
</dbReference>
<evidence type="ECO:0000313" key="3">
    <source>
        <dbReference type="Proteomes" id="UP000317318"/>
    </source>
</evidence>
<dbReference type="KEGG" id="svp:Pan189_25620"/>
<feature type="region of interest" description="Disordered" evidence="1">
    <location>
        <begin position="559"/>
        <end position="596"/>
    </location>
</feature>
<dbReference type="InterPro" id="IPR011990">
    <property type="entry name" value="TPR-like_helical_dom_sf"/>
</dbReference>
<dbReference type="Proteomes" id="UP000317318">
    <property type="component" value="Chromosome"/>
</dbReference>
<keyword evidence="3" id="KW-1185">Reference proteome</keyword>
<evidence type="ECO:0000256" key="1">
    <source>
        <dbReference type="SAM" id="MobiDB-lite"/>
    </source>
</evidence>
<dbReference type="AlphaFoldDB" id="A0A517R2R8"/>
<evidence type="ECO:0008006" key="4">
    <source>
        <dbReference type="Google" id="ProtNLM"/>
    </source>
</evidence>
<name>A0A517R2R8_9PLAN</name>
<dbReference type="RefSeq" id="WP_145364217.1">
    <property type="nucleotide sequence ID" value="NZ_CP036268.1"/>
</dbReference>
<gene>
    <name evidence="2" type="ORF">Pan189_25620</name>
</gene>
<dbReference type="EMBL" id="CP036268">
    <property type="protein sequence ID" value="QDT38172.1"/>
    <property type="molecule type" value="Genomic_DNA"/>
</dbReference>
<sequence>MPRFQKYPSKRTSFDTLFERMLMVSAMTLLVSWGACAIADEPASALSSSVAGETAIQEAKRTAVAMNYCRSSFYRIRKYPTPQVLAEEEQRILNNLNLNGIGDEEVIKLYSSVLDEIGDVRLSAREEKVVKNHFNRTVAERLTATALQVATELAEIDYITAARIGAGSWWDVRSSQIDRDKDLFNVEKERIEAVMDKSTGFLDVFWKLARKRNIPDRWLLRNDDLDRLEHALQERDAPVRLRLLKRMEPFMECYPPYQYHVARTEQGLGKLDDACRTFERLTELGEGHFRRDEMLAASWVNLAMIREYRHDDRAVAAAEKSVAYVTDSWQVNLAAAGVLLRAGRLAKAEDAVLRNLDADLEEAQSRVALVSVIAETGDPSRIAQQLQDPQLVARVPVPVLLKCAAALGREAMPNHVASRLRGSLYGYYDLNYGRDDFVLVADKSWDLDKVLFAVAGENENSEYGRPKLHVGDQFVTVEFRKQGEVGAPLVASNTQHDFALMLKYPTGREVKLTLRDGAKEPEAENFVDRFGRKVRRPVRKTSPMWITTVGYGKSTIALAPPKRSAEAPTNDARIATAPEATPSDGMPQPIEVAAGD</sequence>
<dbReference type="OrthoDB" id="209964at2"/>
<accession>A0A517R2R8</accession>